<reference evidence="9" key="1">
    <citation type="submission" date="2021-02" db="EMBL/GenBank/DDBJ databases">
        <authorList>
            <person name="Nowell W R."/>
        </authorList>
    </citation>
    <scope>NUCLEOTIDE SEQUENCE</scope>
</reference>
<dbReference type="SMART" id="SM01328">
    <property type="entry name" value="zf-3CxxC"/>
    <property type="match status" value="1"/>
</dbReference>
<evidence type="ECO:0000313" key="9">
    <source>
        <dbReference type="EMBL" id="CAF1540284.1"/>
    </source>
</evidence>
<gene>
    <name evidence="9" type="ORF">GPM918_LOCUS38590</name>
    <name evidence="10" type="ORF">SRO942_LOCUS39423</name>
</gene>
<evidence type="ECO:0000313" key="10">
    <source>
        <dbReference type="EMBL" id="CAF4400584.1"/>
    </source>
</evidence>
<keyword evidence="4" id="KW-0863">Zinc-finger</keyword>
<sequence length="144" mass="16898">MTPRFAPRQIESRADSRSISKSRDSIMPVFYCEICKKNWKSARTTILYQCKFDEQQNFGKVQMKRFGQQCNNCGEGTTYYPAQYNLDQICRSLQVLFVKVLQEFYGYQIQQGGGRYRRPKTTTPPHASKYCEACHYRVCGQEEE</sequence>
<dbReference type="GO" id="GO:0006612">
    <property type="term" value="P:protein targeting to membrane"/>
    <property type="evidence" value="ECO:0007669"/>
    <property type="project" value="TreeGrafter"/>
</dbReference>
<organism evidence="9 11">
    <name type="scientific">Didymodactylos carnosus</name>
    <dbReference type="NCBI Taxonomy" id="1234261"/>
    <lineage>
        <taxon>Eukaryota</taxon>
        <taxon>Metazoa</taxon>
        <taxon>Spiralia</taxon>
        <taxon>Gnathifera</taxon>
        <taxon>Rotifera</taxon>
        <taxon>Eurotatoria</taxon>
        <taxon>Bdelloidea</taxon>
        <taxon>Philodinida</taxon>
        <taxon>Philodinidae</taxon>
        <taxon>Didymodactylos</taxon>
    </lineage>
</organism>
<keyword evidence="3" id="KW-0479">Metal-binding</keyword>
<dbReference type="Proteomes" id="UP000681722">
    <property type="component" value="Unassembled WGS sequence"/>
</dbReference>
<dbReference type="Proteomes" id="UP000663829">
    <property type="component" value="Unassembled WGS sequence"/>
</dbReference>
<evidence type="ECO:0000256" key="5">
    <source>
        <dbReference type="ARBA" id="ARBA00022833"/>
    </source>
</evidence>
<protein>
    <recommendedName>
        <fullName evidence="8">3CxxC-type domain-containing protein</fullName>
    </recommendedName>
</protein>
<evidence type="ECO:0000256" key="4">
    <source>
        <dbReference type="ARBA" id="ARBA00022771"/>
    </source>
</evidence>
<evidence type="ECO:0000259" key="8">
    <source>
        <dbReference type="SMART" id="SM01328"/>
    </source>
</evidence>
<name>A0A815W252_9BILA</name>
<keyword evidence="5" id="KW-0862">Zinc</keyword>
<dbReference type="PANTHER" id="PTHR14402:SF10">
    <property type="entry name" value="3CXXC-TYPE DOMAIN-CONTAINING PROTEIN"/>
    <property type="match status" value="1"/>
</dbReference>
<keyword evidence="2" id="KW-0812">Transmembrane</keyword>
<dbReference type="GO" id="GO:0008270">
    <property type="term" value="F:zinc ion binding"/>
    <property type="evidence" value="ECO:0007669"/>
    <property type="project" value="UniProtKB-KW"/>
</dbReference>
<evidence type="ECO:0000256" key="3">
    <source>
        <dbReference type="ARBA" id="ARBA00022723"/>
    </source>
</evidence>
<dbReference type="GO" id="GO:0016020">
    <property type="term" value="C:membrane"/>
    <property type="evidence" value="ECO:0007669"/>
    <property type="project" value="UniProtKB-SubCell"/>
</dbReference>
<evidence type="ECO:0000256" key="7">
    <source>
        <dbReference type="ARBA" id="ARBA00023136"/>
    </source>
</evidence>
<dbReference type="EMBL" id="CAJNOQ010025777">
    <property type="protein sequence ID" value="CAF1540284.1"/>
    <property type="molecule type" value="Genomic_DNA"/>
</dbReference>
<dbReference type="GO" id="GO:0031849">
    <property type="term" value="F:olfactory receptor binding"/>
    <property type="evidence" value="ECO:0007669"/>
    <property type="project" value="TreeGrafter"/>
</dbReference>
<keyword evidence="11" id="KW-1185">Reference proteome</keyword>
<comment type="subcellular location">
    <subcellularLocation>
        <location evidence="1">Membrane</location>
        <topology evidence="1">Single-pass membrane protein</topology>
    </subcellularLocation>
</comment>
<evidence type="ECO:0000256" key="1">
    <source>
        <dbReference type="ARBA" id="ARBA00004167"/>
    </source>
</evidence>
<dbReference type="Pfam" id="PF13695">
    <property type="entry name" value="Zn_ribbon_3CxxC"/>
    <property type="match status" value="1"/>
</dbReference>
<keyword evidence="6" id="KW-1133">Transmembrane helix</keyword>
<dbReference type="GO" id="GO:0051205">
    <property type="term" value="P:protein insertion into membrane"/>
    <property type="evidence" value="ECO:0007669"/>
    <property type="project" value="TreeGrafter"/>
</dbReference>
<dbReference type="InterPro" id="IPR026096">
    <property type="entry name" value="R-trans_p"/>
</dbReference>
<comment type="caution">
    <text evidence="9">The sequence shown here is derived from an EMBL/GenBank/DDBJ whole genome shotgun (WGS) entry which is preliminary data.</text>
</comment>
<evidence type="ECO:0000256" key="6">
    <source>
        <dbReference type="ARBA" id="ARBA00022989"/>
    </source>
</evidence>
<dbReference type="AlphaFoldDB" id="A0A815W252"/>
<evidence type="ECO:0000313" key="11">
    <source>
        <dbReference type="Proteomes" id="UP000663829"/>
    </source>
</evidence>
<keyword evidence="7" id="KW-0472">Membrane</keyword>
<dbReference type="PANTHER" id="PTHR14402">
    <property type="entry name" value="RECEPTOR TRANSPORTING PROTEIN"/>
    <property type="match status" value="1"/>
</dbReference>
<proteinExistence type="predicted"/>
<evidence type="ECO:0000256" key="2">
    <source>
        <dbReference type="ARBA" id="ARBA00022692"/>
    </source>
</evidence>
<dbReference type="InterPro" id="IPR027377">
    <property type="entry name" value="ZAR1/RTP1-5-like_Znf-3CxxC"/>
</dbReference>
<feature type="domain" description="3CxxC-type" evidence="8">
    <location>
        <begin position="25"/>
        <end position="137"/>
    </location>
</feature>
<accession>A0A815W252</accession>
<dbReference type="EMBL" id="CAJOBC010091409">
    <property type="protein sequence ID" value="CAF4400584.1"/>
    <property type="molecule type" value="Genomic_DNA"/>
</dbReference>